<dbReference type="SUPFAM" id="SSF49464">
    <property type="entry name" value="Carboxypeptidase regulatory domain-like"/>
    <property type="match status" value="1"/>
</dbReference>
<evidence type="ECO:0000313" key="7">
    <source>
        <dbReference type="Proteomes" id="UP001321473"/>
    </source>
</evidence>
<keyword evidence="7" id="KW-1185">Reference proteome</keyword>
<feature type="chain" id="PRO_5042953136" description="Peptidase M14 domain-containing protein" evidence="4">
    <location>
        <begin position="22"/>
        <end position="465"/>
    </location>
</feature>
<dbReference type="Proteomes" id="UP001321473">
    <property type="component" value="Unassembled WGS sequence"/>
</dbReference>
<proteinExistence type="inferred from homology"/>
<dbReference type="PANTHER" id="PTHR11532">
    <property type="entry name" value="PROTEASE M14 CARBOXYPEPTIDASE"/>
    <property type="match status" value="1"/>
</dbReference>
<comment type="similarity">
    <text evidence="1 3">Belongs to the peptidase M14 family.</text>
</comment>
<evidence type="ECO:0000259" key="5">
    <source>
        <dbReference type="PROSITE" id="PS52035"/>
    </source>
</evidence>
<keyword evidence="4" id="KW-0732">Signal</keyword>
<dbReference type="InterPro" id="IPR050753">
    <property type="entry name" value="Peptidase_M14_domain"/>
</dbReference>
<dbReference type="GO" id="GO:0005615">
    <property type="term" value="C:extracellular space"/>
    <property type="evidence" value="ECO:0007669"/>
    <property type="project" value="TreeGrafter"/>
</dbReference>
<dbReference type="PROSITE" id="PS52035">
    <property type="entry name" value="PEPTIDASE_M14"/>
    <property type="match status" value="1"/>
</dbReference>
<dbReference type="InterPro" id="IPR008969">
    <property type="entry name" value="CarboxyPept-like_regulatory"/>
</dbReference>
<dbReference type="Pfam" id="PF13620">
    <property type="entry name" value="CarboxypepD_reg"/>
    <property type="match status" value="1"/>
</dbReference>
<keyword evidence="2" id="KW-0325">Glycoprotein</keyword>
<dbReference type="GO" id="GO:0008270">
    <property type="term" value="F:zinc ion binding"/>
    <property type="evidence" value="ECO:0007669"/>
    <property type="project" value="InterPro"/>
</dbReference>
<dbReference type="Pfam" id="PF00246">
    <property type="entry name" value="Peptidase_M14"/>
    <property type="match status" value="2"/>
</dbReference>
<dbReference type="GO" id="GO:0004181">
    <property type="term" value="F:metallocarboxypeptidase activity"/>
    <property type="evidence" value="ECO:0007669"/>
    <property type="project" value="InterPro"/>
</dbReference>
<organism evidence="6 7">
    <name type="scientific">Amblyomma americanum</name>
    <name type="common">Lone star tick</name>
    <dbReference type="NCBI Taxonomy" id="6943"/>
    <lineage>
        <taxon>Eukaryota</taxon>
        <taxon>Metazoa</taxon>
        <taxon>Ecdysozoa</taxon>
        <taxon>Arthropoda</taxon>
        <taxon>Chelicerata</taxon>
        <taxon>Arachnida</taxon>
        <taxon>Acari</taxon>
        <taxon>Parasitiformes</taxon>
        <taxon>Ixodida</taxon>
        <taxon>Ixodoidea</taxon>
        <taxon>Ixodidae</taxon>
        <taxon>Amblyomminae</taxon>
        <taxon>Amblyomma</taxon>
    </lineage>
</organism>
<protein>
    <recommendedName>
        <fullName evidence="5">Peptidase M14 domain-containing protein</fullName>
    </recommendedName>
</protein>
<dbReference type="InterPro" id="IPR000834">
    <property type="entry name" value="Peptidase_M14"/>
</dbReference>
<dbReference type="SUPFAM" id="SSF53187">
    <property type="entry name" value="Zn-dependent exopeptidases"/>
    <property type="match status" value="1"/>
</dbReference>
<reference evidence="6 7" key="1">
    <citation type="journal article" date="2023" name="Arcadia Sci">
        <title>De novo assembly of a long-read Amblyomma americanum tick genome.</title>
        <authorList>
            <person name="Chou S."/>
            <person name="Poskanzer K.E."/>
            <person name="Rollins M."/>
            <person name="Thuy-Boun P.S."/>
        </authorList>
    </citation>
    <scope>NUCLEOTIDE SEQUENCE [LARGE SCALE GENOMIC DNA]</scope>
    <source>
        <strain evidence="6">F_SG_1</strain>
        <tissue evidence="6">Salivary glands</tissue>
    </source>
</reference>
<feature type="signal peptide" evidence="4">
    <location>
        <begin position="1"/>
        <end position="21"/>
    </location>
</feature>
<evidence type="ECO:0000256" key="2">
    <source>
        <dbReference type="ARBA" id="ARBA00023180"/>
    </source>
</evidence>
<feature type="domain" description="Peptidase M14" evidence="5">
    <location>
        <begin position="28"/>
        <end position="312"/>
    </location>
</feature>
<evidence type="ECO:0000313" key="6">
    <source>
        <dbReference type="EMBL" id="KAK8768993.1"/>
    </source>
</evidence>
<dbReference type="PANTHER" id="PTHR11532:SF84">
    <property type="entry name" value="CARBOXYPEPTIDASE M"/>
    <property type="match status" value="1"/>
</dbReference>
<dbReference type="Gene3D" id="2.60.40.1120">
    <property type="entry name" value="Carboxypeptidase-like, regulatory domain"/>
    <property type="match status" value="1"/>
</dbReference>
<name>A0AAQ4E2Q8_AMBAM</name>
<evidence type="ECO:0000256" key="3">
    <source>
        <dbReference type="PROSITE-ProRule" id="PRU01379"/>
    </source>
</evidence>
<dbReference type="AlphaFoldDB" id="A0AAQ4E2Q8"/>
<comment type="caution">
    <text evidence="3">Lacks conserved residue(s) required for the propagation of feature annotation.</text>
</comment>
<sequence>MLRFSLLALHIVASTCTLVGADDAEDLTYHTKQTRREAVQGLHEAYLNLTRLEIVGKVANSPVYVLVISRKPRRQFLVPRVHLLADFPAGSELLIKLASHLLREYERDETVARVVNNTEIHILFWLESATVNETPRDDCSADGHSRDLGGFPDYFDEKSGRLTDQGHLPEQVQLVMQWLKRGSFVLGAHVRGGDGGIAVAYGFHNSASSSPSEAPDEDVLRNLSIGYAQLNQEMKNGAQTCPGGRVGGFPGGVTNAAAWKKRPGLMQDYAYVREGTLIVDLALSCCRVPSENTLRRLWSENKEAIIHLLGQVQRAIRGYIKGPDGTHIPGALLTIRERNVGFSGQAPCFSASSARTHDVCCRSTDQGEFWRILQPGSYTLVVSAKGYLPAAVKVTVPDHERQEPPITVVMRPCLYPVKIMPIESYSTEKTLPERRGGNADSASAVVATSGYGLLLLVCALALAPS</sequence>
<dbReference type="EMBL" id="JARKHS020023223">
    <property type="protein sequence ID" value="KAK8768993.1"/>
    <property type="molecule type" value="Genomic_DNA"/>
</dbReference>
<comment type="caution">
    <text evidence="6">The sequence shown here is derived from an EMBL/GenBank/DDBJ whole genome shotgun (WGS) entry which is preliminary data.</text>
</comment>
<evidence type="ECO:0000256" key="4">
    <source>
        <dbReference type="SAM" id="SignalP"/>
    </source>
</evidence>
<dbReference type="Gene3D" id="3.40.630.10">
    <property type="entry name" value="Zn peptidases"/>
    <property type="match status" value="1"/>
</dbReference>
<dbReference type="GO" id="GO:0016485">
    <property type="term" value="P:protein processing"/>
    <property type="evidence" value="ECO:0007669"/>
    <property type="project" value="TreeGrafter"/>
</dbReference>
<accession>A0AAQ4E2Q8</accession>
<evidence type="ECO:0000256" key="1">
    <source>
        <dbReference type="ARBA" id="ARBA00005988"/>
    </source>
</evidence>
<dbReference type="GO" id="GO:0006518">
    <property type="term" value="P:peptide metabolic process"/>
    <property type="evidence" value="ECO:0007669"/>
    <property type="project" value="TreeGrafter"/>
</dbReference>
<gene>
    <name evidence="6" type="ORF">V5799_014542</name>
</gene>